<keyword evidence="3" id="KW-1185">Reference proteome</keyword>
<dbReference type="AlphaFoldDB" id="A0AAE0NZG6"/>
<organism evidence="2 3">
    <name type="scientific">Podospora didyma</name>
    <dbReference type="NCBI Taxonomy" id="330526"/>
    <lineage>
        <taxon>Eukaryota</taxon>
        <taxon>Fungi</taxon>
        <taxon>Dikarya</taxon>
        <taxon>Ascomycota</taxon>
        <taxon>Pezizomycotina</taxon>
        <taxon>Sordariomycetes</taxon>
        <taxon>Sordariomycetidae</taxon>
        <taxon>Sordariales</taxon>
        <taxon>Podosporaceae</taxon>
        <taxon>Podospora</taxon>
    </lineage>
</organism>
<feature type="region of interest" description="Disordered" evidence="1">
    <location>
        <begin position="1"/>
        <end position="26"/>
    </location>
</feature>
<evidence type="ECO:0000313" key="2">
    <source>
        <dbReference type="EMBL" id="KAK3390470.1"/>
    </source>
</evidence>
<dbReference type="EMBL" id="JAULSW010000002">
    <property type="protein sequence ID" value="KAK3390470.1"/>
    <property type="molecule type" value="Genomic_DNA"/>
</dbReference>
<protein>
    <submittedName>
        <fullName evidence="2">Uncharacterized protein</fullName>
    </submittedName>
</protein>
<proteinExistence type="predicted"/>
<reference evidence="2" key="2">
    <citation type="submission" date="2023-06" db="EMBL/GenBank/DDBJ databases">
        <authorList>
            <consortium name="Lawrence Berkeley National Laboratory"/>
            <person name="Haridas S."/>
            <person name="Hensen N."/>
            <person name="Bonometti L."/>
            <person name="Westerberg I."/>
            <person name="Brannstrom I.O."/>
            <person name="Guillou S."/>
            <person name="Cros-Aarteil S."/>
            <person name="Calhoun S."/>
            <person name="Kuo A."/>
            <person name="Mondo S."/>
            <person name="Pangilinan J."/>
            <person name="Riley R."/>
            <person name="LaButti K."/>
            <person name="Andreopoulos B."/>
            <person name="Lipzen A."/>
            <person name="Chen C."/>
            <person name="Yanf M."/>
            <person name="Daum C."/>
            <person name="Ng V."/>
            <person name="Clum A."/>
            <person name="Steindorff A."/>
            <person name="Ohm R."/>
            <person name="Martin F."/>
            <person name="Silar P."/>
            <person name="Natvig D."/>
            <person name="Lalanne C."/>
            <person name="Gautier V."/>
            <person name="Ament-velasquez S.L."/>
            <person name="Kruys A."/>
            <person name="Hutchinson M.I."/>
            <person name="Powell A.J."/>
            <person name="Barry K."/>
            <person name="Miller A.N."/>
            <person name="Grigoriev I.V."/>
            <person name="Debuchy R."/>
            <person name="Gladieux P."/>
            <person name="Thoren M.H."/>
            <person name="Johannesson H."/>
        </authorList>
    </citation>
    <scope>NUCLEOTIDE SEQUENCE</scope>
    <source>
        <strain evidence="2">CBS 232.78</strain>
    </source>
</reference>
<gene>
    <name evidence="2" type="ORF">B0H63DRAFT_446586</name>
</gene>
<evidence type="ECO:0000313" key="3">
    <source>
        <dbReference type="Proteomes" id="UP001285441"/>
    </source>
</evidence>
<feature type="compositionally biased region" description="Basic residues" evidence="1">
    <location>
        <begin position="14"/>
        <end position="26"/>
    </location>
</feature>
<name>A0AAE0NZG6_9PEZI</name>
<accession>A0AAE0NZG6</accession>
<sequence length="231" mass="26364">MSKRAGDAAEAKKIKNPKKPKKTQKRLLVRNQEYLRWLHSIQDSDSESETEVDNTSADIPPGLQAELECPLACLQGYFDAFTYNLTNNLKRSFDSLGEDLATRVDAMHPMLVRDPMRARLGGENSVTMQDLVREEALLGIEEHNKAAQEDVLRAINERLPGMIMEQIKAAAVAHEEAAAKQKHKTVQDEVLKSIEKRLPRMIKEHLRLPVRQRTMKCFAKSTFESIKWESR</sequence>
<evidence type="ECO:0000256" key="1">
    <source>
        <dbReference type="SAM" id="MobiDB-lite"/>
    </source>
</evidence>
<reference evidence="2" key="1">
    <citation type="journal article" date="2023" name="Mol. Phylogenet. Evol.">
        <title>Genome-scale phylogeny and comparative genomics of the fungal order Sordariales.</title>
        <authorList>
            <person name="Hensen N."/>
            <person name="Bonometti L."/>
            <person name="Westerberg I."/>
            <person name="Brannstrom I.O."/>
            <person name="Guillou S."/>
            <person name="Cros-Aarteil S."/>
            <person name="Calhoun S."/>
            <person name="Haridas S."/>
            <person name="Kuo A."/>
            <person name="Mondo S."/>
            <person name="Pangilinan J."/>
            <person name="Riley R."/>
            <person name="LaButti K."/>
            <person name="Andreopoulos B."/>
            <person name="Lipzen A."/>
            <person name="Chen C."/>
            <person name="Yan M."/>
            <person name="Daum C."/>
            <person name="Ng V."/>
            <person name="Clum A."/>
            <person name="Steindorff A."/>
            <person name="Ohm R.A."/>
            <person name="Martin F."/>
            <person name="Silar P."/>
            <person name="Natvig D.O."/>
            <person name="Lalanne C."/>
            <person name="Gautier V."/>
            <person name="Ament-Velasquez S.L."/>
            <person name="Kruys A."/>
            <person name="Hutchinson M.I."/>
            <person name="Powell A.J."/>
            <person name="Barry K."/>
            <person name="Miller A.N."/>
            <person name="Grigoriev I.V."/>
            <person name="Debuchy R."/>
            <person name="Gladieux P."/>
            <person name="Hiltunen Thoren M."/>
            <person name="Johannesson H."/>
        </authorList>
    </citation>
    <scope>NUCLEOTIDE SEQUENCE</scope>
    <source>
        <strain evidence="2">CBS 232.78</strain>
    </source>
</reference>
<comment type="caution">
    <text evidence="2">The sequence shown here is derived from an EMBL/GenBank/DDBJ whole genome shotgun (WGS) entry which is preliminary data.</text>
</comment>
<feature type="compositionally biased region" description="Basic and acidic residues" evidence="1">
    <location>
        <begin position="1"/>
        <end position="13"/>
    </location>
</feature>
<dbReference type="Proteomes" id="UP001285441">
    <property type="component" value="Unassembled WGS sequence"/>
</dbReference>